<evidence type="ECO:0000313" key="2">
    <source>
        <dbReference type="Proteomes" id="UP000799423"/>
    </source>
</evidence>
<sequence length="280" mass="31481">MHFHYSIYISLNIGAAIASNAGVPSSTLTVRRVSDNFARSRFYTLKTRQDNENEPDPPECIDPEKQLFFCSMCGDKGVDGKCKGVTDDVVTDQWKGCACTDDPDWSLEPLPLNRPDYPEHQQAFRDHDKLEDDWDTPQSEPIVIDWPWPFPHNKTLSIVADYPKNPLERNGVDWKFFAADLEAAKVECRQDPLTSRKDGLGGGVNGLVYPGGTFELKMPDFDQPCEYKNDGASAGRLFCPGTEIPCQDDPRDKDPANNEAEKGIYECGDSMREPVFQCPY</sequence>
<dbReference type="OrthoDB" id="1896086at2759"/>
<evidence type="ECO:0000313" key="1">
    <source>
        <dbReference type="EMBL" id="KAF2849059.1"/>
    </source>
</evidence>
<organism evidence="1 2">
    <name type="scientific">Plenodomus tracheiphilus IPT5</name>
    <dbReference type="NCBI Taxonomy" id="1408161"/>
    <lineage>
        <taxon>Eukaryota</taxon>
        <taxon>Fungi</taxon>
        <taxon>Dikarya</taxon>
        <taxon>Ascomycota</taxon>
        <taxon>Pezizomycotina</taxon>
        <taxon>Dothideomycetes</taxon>
        <taxon>Pleosporomycetidae</taxon>
        <taxon>Pleosporales</taxon>
        <taxon>Pleosporineae</taxon>
        <taxon>Leptosphaeriaceae</taxon>
        <taxon>Plenodomus</taxon>
    </lineage>
</organism>
<dbReference type="Proteomes" id="UP000799423">
    <property type="component" value="Unassembled WGS sequence"/>
</dbReference>
<reference evidence="1" key="1">
    <citation type="submission" date="2020-01" db="EMBL/GenBank/DDBJ databases">
        <authorList>
            <consortium name="DOE Joint Genome Institute"/>
            <person name="Haridas S."/>
            <person name="Albert R."/>
            <person name="Binder M."/>
            <person name="Bloem J."/>
            <person name="Labutti K."/>
            <person name="Salamov A."/>
            <person name="Andreopoulos B."/>
            <person name="Baker S.E."/>
            <person name="Barry K."/>
            <person name="Bills G."/>
            <person name="Bluhm B.H."/>
            <person name="Cannon C."/>
            <person name="Castanera R."/>
            <person name="Culley D.E."/>
            <person name="Daum C."/>
            <person name="Ezra D."/>
            <person name="Gonzalez J.B."/>
            <person name="Henrissat B."/>
            <person name="Kuo A."/>
            <person name="Liang C."/>
            <person name="Lipzen A."/>
            <person name="Lutzoni F."/>
            <person name="Magnuson J."/>
            <person name="Mondo S."/>
            <person name="Nolan M."/>
            <person name="Ohm R."/>
            <person name="Pangilinan J."/>
            <person name="Park H.-J."/>
            <person name="Ramirez L."/>
            <person name="Alfaro M."/>
            <person name="Sun H."/>
            <person name="Tritt A."/>
            <person name="Yoshinaga Y."/>
            <person name="Zwiers L.-H."/>
            <person name="Turgeon B.G."/>
            <person name="Goodwin S.B."/>
            <person name="Spatafora J.W."/>
            <person name="Crous P.W."/>
            <person name="Grigoriev I.V."/>
        </authorList>
    </citation>
    <scope>NUCLEOTIDE SEQUENCE</scope>
    <source>
        <strain evidence="1">IPT5</strain>
    </source>
</reference>
<gene>
    <name evidence="1" type="ORF">T440DRAFT_534614</name>
</gene>
<keyword evidence="2" id="KW-1185">Reference proteome</keyword>
<dbReference type="AlphaFoldDB" id="A0A6A7B3X8"/>
<accession>A0A6A7B3X8</accession>
<protein>
    <submittedName>
        <fullName evidence="1">Uncharacterized protein</fullName>
    </submittedName>
</protein>
<dbReference type="EMBL" id="MU006314">
    <property type="protein sequence ID" value="KAF2849059.1"/>
    <property type="molecule type" value="Genomic_DNA"/>
</dbReference>
<name>A0A6A7B3X8_9PLEO</name>
<proteinExistence type="predicted"/>